<dbReference type="EMBL" id="KZ302025">
    <property type="protein sequence ID" value="PFH49555.1"/>
    <property type="molecule type" value="Genomic_DNA"/>
</dbReference>
<name>A0A2A9NEX5_9AGAR</name>
<gene>
    <name evidence="2" type="ORF">AMATHDRAFT_86349</name>
</gene>
<evidence type="ECO:0000256" key="1">
    <source>
        <dbReference type="SAM" id="SignalP"/>
    </source>
</evidence>
<dbReference type="AlphaFoldDB" id="A0A2A9NEX5"/>
<proteinExistence type="predicted"/>
<evidence type="ECO:0000313" key="3">
    <source>
        <dbReference type="Proteomes" id="UP000242287"/>
    </source>
</evidence>
<feature type="chain" id="PRO_5012202600" description="Granulins domain-containing protein" evidence="1">
    <location>
        <begin position="35"/>
        <end position="121"/>
    </location>
</feature>
<keyword evidence="1" id="KW-0732">Signal</keyword>
<dbReference type="Proteomes" id="UP000242287">
    <property type="component" value="Unassembled WGS sequence"/>
</dbReference>
<protein>
    <recommendedName>
        <fullName evidence="4">Granulins domain-containing protein</fullName>
    </recommendedName>
</protein>
<keyword evidence="3" id="KW-1185">Reference proteome</keyword>
<feature type="signal peptide" evidence="1">
    <location>
        <begin position="1"/>
        <end position="34"/>
    </location>
</feature>
<organism evidence="2 3">
    <name type="scientific">Amanita thiersii Skay4041</name>
    <dbReference type="NCBI Taxonomy" id="703135"/>
    <lineage>
        <taxon>Eukaryota</taxon>
        <taxon>Fungi</taxon>
        <taxon>Dikarya</taxon>
        <taxon>Basidiomycota</taxon>
        <taxon>Agaricomycotina</taxon>
        <taxon>Agaricomycetes</taxon>
        <taxon>Agaricomycetidae</taxon>
        <taxon>Agaricales</taxon>
        <taxon>Pluteineae</taxon>
        <taxon>Amanitaceae</taxon>
        <taxon>Amanita</taxon>
    </lineage>
</organism>
<sequence>MDVYKGGVDLVPPKTMHRFSVLSVIILAIVSASCDVIPEGGLCSGISGPVGVSEPGTICCYTSPDQALCFLGKKCPLHFTPPGGLCSSIAGPSKYPCWPGTHCCPLGPDRSVCTEGSCSTV</sequence>
<accession>A0A2A9NEX5</accession>
<evidence type="ECO:0008006" key="4">
    <source>
        <dbReference type="Google" id="ProtNLM"/>
    </source>
</evidence>
<reference evidence="2 3" key="1">
    <citation type="submission" date="2014-02" db="EMBL/GenBank/DDBJ databases">
        <title>Transposable element dynamics among asymbiotic and ectomycorrhizal Amanita fungi.</title>
        <authorList>
            <consortium name="DOE Joint Genome Institute"/>
            <person name="Hess J."/>
            <person name="Skrede I."/>
            <person name="Wolfe B."/>
            <person name="LaButti K."/>
            <person name="Ohm R.A."/>
            <person name="Grigoriev I.V."/>
            <person name="Pringle A."/>
        </authorList>
    </citation>
    <scope>NUCLEOTIDE SEQUENCE [LARGE SCALE GENOMIC DNA]</scope>
    <source>
        <strain evidence="2 3">SKay4041</strain>
    </source>
</reference>
<dbReference type="PROSITE" id="PS51257">
    <property type="entry name" value="PROKAR_LIPOPROTEIN"/>
    <property type="match status" value="1"/>
</dbReference>
<dbReference type="OrthoDB" id="2881139at2759"/>
<evidence type="ECO:0000313" key="2">
    <source>
        <dbReference type="EMBL" id="PFH49555.1"/>
    </source>
</evidence>